<dbReference type="PANTHER" id="PTHR13309">
    <property type="entry name" value="NUCLEAR FRAGILE X MENTAL RETARDATION PROTEIN INTERACTING PROTEIN 1"/>
    <property type="match status" value="1"/>
</dbReference>
<dbReference type="GO" id="GO:0000492">
    <property type="term" value="P:box C/D snoRNP assembly"/>
    <property type="evidence" value="ECO:0007669"/>
    <property type="project" value="TreeGrafter"/>
</dbReference>
<feature type="region of interest" description="Disordered" evidence="2">
    <location>
        <begin position="220"/>
        <end position="242"/>
    </location>
</feature>
<keyword evidence="1" id="KW-0863">Zinc-finger</keyword>
<dbReference type="OrthoDB" id="273070at2759"/>
<dbReference type="PANTHER" id="PTHR13309:SF0">
    <property type="entry name" value="FMR1-INTERACTING PROTEIN NUFIP1"/>
    <property type="match status" value="1"/>
</dbReference>
<evidence type="ECO:0000313" key="5">
    <source>
        <dbReference type="Proteomes" id="UP000041254"/>
    </source>
</evidence>
<dbReference type="VEuPathDB" id="CryptoDB:Vbra_4580"/>
<feature type="compositionally biased region" description="Basic residues" evidence="2">
    <location>
        <begin position="281"/>
        <end position="296"/>
    </location>
</feature>
<evidence type="ECO:0000259" key="3">
    <source>
        <dbReference type="PROSITE" id="PS50157"/>
    </source>
</evidence>
<dbReference type="PROSITE" id="PS50157">
    <property type="entry name" value="ZINC_FINGER_C2H2_2"/>
    <property type="match status" value="1"/>
</dbReference>
<feature type="region of interest" description="Disordered" evidence="2">
    <location>
        <begin position="108"/>
        <end position="131"/>
    </location>
</feature>
<dbReference type="InterPro" id="IPR039136">
    <property type="entry name" value="NUFIP1-like"/>
</dbReference>
<proteinExistence type="predicted"/>
<dbReference type="Pfam" id="PF10453">
    <property type="entry name" value="NUFIP1"/>
    <property type="match status" value="1"/>
</dbReference>
<dbReference type="GO" id="GO:0005634">
    <property type="term" value="C:nucleus"/>
    <property type="evidence" value="ECO:0007669"/>
    <property type="project" value="TreeGrafter"/>
</dbReference>
<dbReference type="InterPro" id="IPR019496">
    <property type="entry name" value="NUFIP1_cons_dom"/>
</dbReference>
<feature type="region of interest" description="Disordered" evidence="2">
    <location>
        <begin position="1"/>
        <end position="56"/>
    </location>
</feature>
<dbReference type="GO" id="GO:0008270">
    <property type="term" value="F:zinc ion binding"/>
    <property type="evidence" value="ECO:0007669"/>
    <property type="project" value="UniProtKB-KW"/>
</dbReference>
<accession>A0A0G4GQV3</accession>
<feature type="compositionally biased region" description="Basic residues" evidence="2">
    <location>
        <begin position="30"/>
        <end position="49"/>
    </location>
</feature>
<dbReference type="AlphaFoldDB" id="A0A0G4GQV3"/>
<name>A0A0G4GQV3_VITBC</name>
<dbReference type="PROSITE" id="PS00028">
    <property type="entry name" value="ZINC_FINGER_C2H2_1"/>
    <property type="match status" value="1"/>
</dbReference>
<dbReference type="InParanoid" id="A0A0G4GQV3"/>
<evidence type="ECO:0000313" key="4">
    <source>
        <dbReference type="EMBL" id="CEM32825.1"/>
    </source>
</evidence>
<dbReference type="InterPro" id="IPR013087">
    <property type="entry name" value="Znf_C2H2_type"/>
</dbReference>
<keyword evidence="1" id="KW-0479">Metal-binding</keyword>
<evidence type="ECO:0000256" key="1">
    <source>
        <dbReference type="PROSITE-ProRule" id="PRU00042"/>
    </source>
</evidence>
<feature type="compositionally biased region" description="Basic residues" evidence="2">
    <location>
        <begin position="224"/>
        <end position="238"/>
    </location>
</feature>
<organism evidence="4 5">
    <name type="scientific">Vitrella brassicaformis (strain CCMP3155)</name>
    <dbReference type="NCBI Taxonomy" id="1169540"/>
    <lineage>
        <taxon>Eukaryota</taxon>
        <taxon>Sar</taxon>
        <taxon>Alveolata</taxon>
        <taxon>Colpodellida</taxon>
        <taxon>Vitrellaceae</taxon>
        <taxon>Vitrella</taxon>
    </lineage>
</organism>
<keyword evidence="5" id="KW-1185">Reference proteome</keyword>
<dbReference type="GO" id="GO:0003723">
    <property type="term" value="F:RNA binding"/>
    <property type="evidence" value="ECO:0007669"/>
    <property type="project" value="InterPro"/>
</dbReference>
<keyword evidence="1" id="KW-0862">Zinc</keyword>
<sequence>MNKLAWAALQKRGQEAEEAPRPGPSNHQQLPHRGHTPSRRQPSYHHHPHQSTYLPVPPPPMSWRPYGWPPQPQPYGHYPGCMHIPAAGYQMMGMGGASCPPLPMRGGYQRRPWRGHGGRDHGSNSNRGRKRDRESEFVWCRVCDKRFKTQEALEQHREEEHIPCPVEGCNFSGPPHIMSVHRFKHMKATDGRSVVDSPEEITAWRAARKTNFPTREKVAEVRQRRSAGKSATKAKRPRPSSALERLLRDAMRSAFGRTAMLEQQQRHLHPAFGCAADARGRGRGRGRGLMRGRGGRGRGGIGRGRGRGESFDGDAVGDDTQLEEGQVDERRLCKRPRYTSFADGDSSPTIMRRRPPLLYQLLAPEIRDFETLLLQCFQYFVETDFLTES</sequence>
<evidence type="ECO:0000256" key="2">
    <source>
        <dbReference type="SAM" id="MobiDB-lite"/>
    </source>
</evidence>
<dbReference type="OMA" id="ANDEWWP"/>
<gene>
    <name evidence="4" type="ORF">Vbra_4580</name>
</gene>
<dbReference type="Proteomes" id="UP000041254">
    <property type="component" value="Unassembled WGS sequence"/>
</dbReference>
<feature type="domain" description="C2H2-type" evidence="3">
    <location>
        <begin position="138"/>
        <end position="161"/>
    </location>
</feature>
<dbReference type="PhylomeDB" id="A0A0G4GQV3"/>
<dbReference type="EMBL" id="CDMY01000765">
    <property type="protein sequence ID" value="CEM32825.1"/>
    <property type="molecule type" value="Genomic_DNA"/>
</dbReference>
<protein>
    <recommendedName>
        <fullName evidence="3">C2H2-type domain-containing protein</fullName>
    </recommendedName>
</protein>
<reference evidence="4 5" key="1">
    <citation type="submission" date="2014-11" db="EMBL/GenBank/DDBJ databases">
        <authorList>
            <person name="Zhu J."/>
            <person name="Qi W."/>
            <person name="Song R."/>
        </authorList>
    </citation>
    <scope>NUCLEOTIDE SEQUENCE [LARGE SCALE GENOMIC DNA]</scope>
</reference>
<feature type="region of interest" description="Disordered" evidence="2">
    <location>
        <begin position="278"/>
        <end position="319"/>
    </location>
</feature>